<evidence type="ECO:0000256" key="4">
    <source>
        <dbReference type="ARBA" id="ARBA00022840"/>
    </source>
</evidence>
<dbReference type="GO" id="GO:0005524">
    <property type="term" value="F:ATP binding"/>
    <property type="evidence" value="ECO:0007669"/>
    <property type="project" value="UniProtKB-KW"/>
</dbReference>
<dbReference type="GO" id="GO:0016020">
    <property type="term" value="C:membrane"/>
    <property type="evidence" value="ECO:0007669"/>
    <property type="project" value="InterPro"/>
</dbReference>
<keyword evidence="5" id="KW-1133">Transmembrane helix</keyword>
<dbReference type="Proteomes" id="UP000092462">
    <property type="component" value="Unassembled WGS sequence"/>
</dbReference>
<dbReference type="Gene3D" id="1.20.1560.10">
    <property type="entry name" value="ABC transporter type 1, transmembrane domain"/>
    <property type="match status" value="1"/>
</dbReference>
<evidence type="ECO:0000256" key="6">
    <source>
        <dbReference type="ARBA" id="ARBA00023136"/>
    </source>
</evidence>
<dbReference type="VEuPathDB" id="VectorBase:PPAPM1_007506"/>
<dbReference type="FunFam" id="1.20.1560.10:FF:000026">
    <property type="entry name" value="Multidrug resistance-associated protein lethal(2)03659"/>
    <property type="match status" value="1"/>
</dbReference>
<keyword evidence="3" id="KW-0547">Nucleotide-binding</keyword>
<evidence type="ECO:0000313" key="7">
    <source>
        <dbReference type="EnsemblMetazoa" id="PPAI010224-PA"/>
    </source>
</evidence>
<dbReference type="GO" id="GO:0140359">
    <property type="term" value="F:ABC-type transporter activity"/>
    <property type="evidence" value="ECO:0007669"/>
    <property type="project" value="InterPro"/>
</dbReference>
<dbReference type="PANTHER" id="PTHR24223:SF448">
    <property type="entry name" value="FI20146P1-RELATED"/>
    <property type="match status" value="1"/>
</dbReference>
<dbReference type="AlphaFoldDB" id="A0A1B0DNY8"/>
<proteinExistence type="predicted"/>
<organism evidence="7 8">
    <name type="scientific">Phlebotomus papatasi</name>
    <name type="common">Sandfly</name>
    <dbReference type="NCBI Taxonomy" id="29031"/>
    <lineage>
        <taxon>Eukaryota</taxon>
        <taxon>Metazoa</taxon>
        <taxon>Ecdysozoa</taxon>
        <taxon>Arthropoda</taxon>
        <taxon>Hexapoda</taxon>
        <taxon>Insecta</taxon>
        <taxon>Pterygota</taxon>
        <taxon>Neoptera</taxon>
        <taxon>Endopterygota</taxon>
        <taxon>Diptera</taxon>
        <taxon>Nematocera</taxon>
        <taxon>Psychodoidea</taxon>
        <taxon>Psychodidae</taxon>
        <taxon>Phlebotomus</taxon>
        <taxon>Phlebotomus</taxon>
    </lineage>
</organism>
<evidence type="ECO:0000313" key="8">
    <source>
        <dbReference type="Proteomes" id="UP000092462"/>
    </source>
</evidence>
<evidence type="ECO:0000256" key="2">
    <source>
        <dbReference type="ARBA" id="ARBA00022692"/>
    </source>
</evidence>
<keyword evidence="6" id="KW-0472">Membrane</keyword>
<dbReference type="SUPFAM" id="SSF90123">
    <property type="entry name" value="ABC transporter transmembrane region"/>
    <property type="match status" value="1"/>
</dbReference>
<keyword evidence="8" id="KW-1185">Reference proteome</keyword>
<evidence type="ECO:0000256" key="3">
    <source>
        <dbReference type="ARBA" id="ARBA00022741"/>
    </source>
</evidence>
<accession>A0A1B0DNY8</accession>
<keyword evidence="2" id="KW-0812">Transmembrane</keyword>
<reference evidence="7" key="1">
    <citation type="submission" date="2022-08" db="UniProtKB">
        <authorList>
            <consortium name="EnsemblMetazoa"/>
        </authorList>
    </citation>
    <scope>IDENTIFICATION</scope>
    <source>
        <strain evidence="7">Israel</strain>
    </source>
</reference>
<dbReference type="InterPro" id="IPR011527">
    <property type="entry name" value="ABC1_TM_dom"/>
</dbReference>
<sequence>WVLPIFFKGRKKELEEDDIYEALKCHKSDYLGDKMCRAWEREIAVKKERGKKPSLLRAALAVFGWKIMLLGLFLAAIEFLLKVSQPLFLGGLIAYYSSSDGVIRDAYLYAGAVVLCSALSVLFMHSFMLSNLHEGMKIRVSMCSMIYRKALRLSKNALGDTTVGQVVNLLSNDVGRLDLSVIFLHYLWVGPLETVVVTYLMYREVGVSAVFGVIFLLLFIPLQAYLGKKTSVLRLKTALRTDERVRLMNEIIQGIQVIKMYAWEKPFGKLVEKARINSAVYVNT</sequence>
<evidence type="ECO:0000256" key="5">
    <source>
        <dbReference type="ARBA" id="ARBA00022989"/>
    </source>
</evidence>
<keyword evidence="1" id="KW-0813">Transport</keyword>
<dbReference type="EMBL" id="AJVK01007853">
    <property type="status" value="NOT_ANNOTATED_CDS"/>
    <property type="molecule type" value="Genomic_DNA"/>
</dbReference>
<dbReference type="InterPro" id="IPR036640">
    <property type="entry name" value="ABC1_TM_sf"/>
</dbReference>
<keyword evidence="4" id="KW-0067">ATP-binding</keyword>
<dbReference type="InterPro" id="IPR050173">
    <property type="entry name" value="ABC_transporter_C-like"/>
</dbReference>
<evidence type="ECO:0000256" key="1">
    <source>
        <dbReference type="ARBA" id="ARBA00022448"/>
    </source>
</evidence>
<dbReference type="PANTHER" id="PTHR24223">
    <property type="entry name" value="ATP-BINDING CASSETTE SUB-FAMILY C"/>
    <property type="match status" value="1"/>
</dbReference>
<dbReference type="Pfam" id="PF00664">
    <property type="entry name" value="ABC_membrane"/>
    <property type="match status" value="1"/>
</dbReference>
<protein>
    <submittedName>
        <fullName evidence="7">Uncharacterized protein</fullName>
    </submittedName>
</protein>
<dbReference type="EMBL" id="AJVK01007852">
    <property type="status" value="NOT_ANNOTATED_CDS"/>
    <property type="molecule type" value="Genomic_DNA"/>
</dbReference>
<dbReference type="PROSITE" id="PS50929">
    <property type="entry name" value="ABC_TM1F"/>
    <property type="match status" value="1"/>
</dbReference>
<dbReference type="VEuPathDB" id="VectorBase:PPAI010224"/>
<name>A0A1B0DNY8_PHLPP</name>
<dbReference type="EnsemblMetazoa" id="PPAI010224-RA">
    <property type="protein sequence ID" value="PPAI010224-PA"/>
    <property type="gene ID" value="PPAI010224"/>
</dbReference>